<dbReference type="GO" id="GO:0007165">
    <property type="term" value="P:signal transduction"/>
    <property type="evidence" value="ECO:0000318"/>
    <property type="project" value="GO_Central"/>
</dbReference>
<dbReference type="GeneTree" id="ENSGT00940000161572"/>
<reference evidence="6" key="1">
    <citation type="journal article" date="2010" name="Science">
        <title>The genome of the Western clawed frog Xenopus tropicalis.</title>
        <authorList>
            <person name="Hellsten U."/>
            <person name="Harland R.M."/>
            <person name="Gilchrist M.J."/>
            <person name="Hendrix D."/>
            <person name="Jurka J."/>
            <person name="Kapitonov V."/>
            <person name="Ovcharenko I."/>
            <person name="Putnam N.H."/>
            <person name="Shu S."/>
            <person name="Taher L."/>
            <person name="Blitz I.L."/>
            <person name="Blumberg B."/>
            <person name="Dichmann D.S."/>
            <person name="Dubchak I."/>
            <person name="Amaya E."/>
            <person name="Detter J.C."/>
            <person name="Fletcher R."/>
            <person name="Gerhard D.S."/>
            <person name="Goodstein D."/>
            <person name="Graves T."/>
            <person name="Grigoriev I.V."/>
            <person name="Grimwood J."/>
            <person name="Kawashima T."/>
            <person name="Lindquist E."/>
            <person name="Lucas S.M."/>
            <person name="Mead P.E."/>
            <person name="Mitros T."/>
            <person name="Ogino H."/>
            <person name="Ohta Y."/>
            <person name="Poliakov A.V."/>
            <person name="Pollet N."/>
            <person name="Robert J."/>
            <person name="Salamov A."/>
            <person name="Sater A.K."/>
            <person name="Schmutz J."/>
            <person name="Terry A."/>
            <person name="Vize P.D."/>
            <person name="Warren W.C."/>
            <person name="Wells D."/>
            <person name="Wills A."/>
            <person name="Wilson R.K."/>
            <person name="Zimmerman L.B."/>
            <person name="Zorn A.M."/>
            <person name="Grainger R."/>
            <person name="Grammer T."/>
            <person name="Khokha M.K."/>
            <person name="Richardson P.M."/>
            <person name="Rokhsar D.S."/>
        </authorList>
    </citation>
    <scope>NUCLEOTIDE SEQUENCE [LARGE SCALE GENOMIC DNA]</scope>
    <source>
        <strain evidence="6">Nigerian</strain>
    </source>
</reference>
<keyword evidence="7" id="KW-1185">Reference proteome</keyword>
<reference evidence="6" key="2">
    <citation type="submission" date="2020-05" db="UniProtKB">
        <authorList>
            <consortium name="Ensembl"/>
        </authorList>
    </citation>
    <scope>IDENTIFICATION</scope>
</reference>
<comment type="subcellular location">
    <subcellularLocation>
        <location evidence="1">Cytoplasm</location>
    </subcellularLocation>
</comment>
<dbReference type="InterPro" id="IPR012461">
    <property type="entry name" value="SACK1"/>
</dbReference>
<dbReference type="Ensembl" id="ENSXETT00000080545">
    <property type="protein sequence ID" value="ENSXETP00000079869"/>
    <property type="gene ID" value="ENSXETG00000037610"/>
</dbReference>
<feature type="compositionally biased region" description="Basic and acidic residues" evidence="4">
    <location>
        <begin position="521"/>
        <end position="531"/>
    </location>
</feature>
<dbReference type="CTD" id="54854"/>
<evidence type="ECO:0000313" key="10">
    <source>
        <dbReference type="RefSeq" id="XP_017951014.2"/>
    </source>
</evidence>
<feature type="domain" description="Scaffolding anchor of CK1" evidence="5">
    <location>
        <begin position="18"/>
        <end position="285"/>
    </location>
</feature>
<dbReference type="PANTHER" id="PTHR16181:SF29">
    <property type="entry name" value="PROTEIN FAM83A-RELATED"/>
    <property type="match status" value="1"/>
</dbReference>
<reference evidence="8 9" key="3">
    <citation type="submission" date="2025-04" db="UniProtKB">
        <authorList>
            <consortium name="RefSeq"/>
        </authorList>
    </citation>
    <scope>IDENTIFICATION</scope>
    <source>
        <strain evidence="8 9">Nigerian</strain>
        <tissue evidence="8 9">Liver and blood</tissue>
    </source>
</reference>
<dbReference type="Xenbase" id="XB-GENE-986076">
    <property type="gene designation" value="fam83e"/>
</dbReference>
<sequence>MANSQVKCLEDDQQFVDITETSPEFYYSEKQRTAMETLISSGSQAFENFIKKERIRQFLSKEEITSIVNSVVDSELGKLELEDDAELDEDVSVSYWPARTDVPTPMLELGWPEEGTWKGITRAELYTHPPSNNAPHIKVVVRRTIQKATKVIAVVMDLFTDPDIFLDLHEAATRRKVPVYIILSQSHLSSFLHMVESTGVNVRFTENMRLRVVSGCTYSTRQLKQVTGTVKEKFLLVDGDTVITGTYSFTWRDSRLERNLITLLTGEITDSFDEQFRTLFASSRPLQRYDSAPNKEAIRRTQEPLPQLPAPKEVEMVNNAKPSVEIQEPYINGFSSPQRFNTSGALQPIDVLSAPVITPFVGVPLSKSVNKIAERRTIIPPVMKSIGAGAGFNQSSELRQDSSIKAKEPINVPDVSIRHRLAACQNFEGPTVNLRSGQESHSALSDILKNVQRSKPSIAKTTGGRPSKSLWDLTQLSQMSGYGGEMGQNSTELGDDAKHAKSRWLSTDTPAMLLMRHRAFPSDDPRSREHSNMASPGFKPSAVITPTRLQGQLPYGASNTWFSSPRSGRTLYYS</sequence>
<evidence type="ECO:0000313" key="9">
    <source>
        <dbReference type="RefSeq" id="XP_004916390.2"/>
    </source>
</evidence>
<dbReference type="RefSeq" id="XP_002935035.3">
    <property type="nucleotide sequence ID" value="XM_002934989.5"/>
</dbReference>
<feature type="region of interest" description="Disordered" evidence="4">
    <location>
        <begin position="521"/>
        <end position="541"/>
    </location>
</feature>
<dbReference type="Bgee" id="ENSXETG00000037610">
    <property type="expression patterns" value="Expressed in neurula embryo and 5 other cell types or tissues"/>
</dbReference>
<dbReference type="GeneID" id="100496944"/>
<comment type="similarity">
    <text evidence="2">Belongs to the FAM83 family.</text>
</comment>
<dbReference type="GO" id="GO:0005737">
    <property type="term" value="C:cytoplasm"/>
    <property type="evidence" value="ECO:0007669"/>
    <property type="project" value="UniProtKB-SubCell"/>
</dbReference>
<keyword evidence="3" id="KW-0963">Cytoplasm</keyword>
<evidence type="ECO:0000313" key="6">
    <source>
        <dbReference type="Ensembl" id="ENSXETP00000079869"/>
    </source>
</evidence>
<evidence type="ECO:0000259" key="5">
    <source>
        <dbReference type="Pfam" id="PF07894"/>
    </source>
</evidence>
<gene>
    <name evidence="6 8 9 10 11" type="primary">fam83e</name>
</gene>
<dbReference type="Proteomes" id="UP000008143">
    <property type="component" value="Chromosome 7"/>
</dbReference>
<organism evidence="6">
    <name type="scientific">Xenopus tropicalis</name>
    <name type="common">Western clawed frog</name>
    <name type="synonym">Silurana tropicalis</name>
    <dbReference type="NCBI Taxonomy" id="8364"/>
    <lineage>
        <taxon>Eukaryota</taxon>
        <taxon>Metazoa</taxon>
        <taxon>Chordata</taxon>
        <taxon>Craniata</taxon>
        <taxon>Vertebrata</taxon>
        <taxon>Euteleostomi</taxon>
        <taxon>Amphibia</taxon>
        <taxon>Batrachia</taxon>
        <taxon>Anura</taxon>
        <taxon>Pipoidea</taxon>
        <taxon>Pipidae</taxon>
        <taxon>Xenopodinae</taxon>
        <taxon>Xenopus</taxon>
        <taxon>Silurana</taxon>
    </lineage>
</organism>
<evidence type="ECO:0000256" key="3">
    <source>
        <dbReference type="ARBA" id="ARBA00022490"/>
    </source>
</evidence>
<dbReference type="KEGG" id="xtr:100496944"/>
<evidence type="ECO:0000256" key="2">
    <source>
        <dbReference type="ARBA" id="ARBA00006937"/>
    </source>
</evidence>
<dbReference type="InterPro" id="IPR050944">
    <property type="entry name" value="FAM83"/>
</dbReference>
<evidence type="ECO:0000313" key="11">
    <source>
        <dbReference type="Xenbase" id="XB-GENE-986076"/>
    </source>
</evidence>
<evidence type="ECO:0000256" key="1">
    <source>
        <dbReference type="ARBA" id="ARBA00004496"/>
    </source>
</evidence>
<evidence type="ECO:0000313" key="8">
    <source>
        <dbReference type="RefSeq" id="XP_002935035.3"/>
    </source>
</evidence>
<dbReference type="FunFam" id="3.30.870.10:FF:000004">
    <property type="entry name" value="protein FAM83H isoform X2"/>
    <property type="match status" value="1"/>
</dbReference>
<dbReference type="AGR" id="Xenbase:XB-GENE-986076"/>
<dbReference type="RefSeq" id="XP_017951014.2">
    <property type="nucleotide sequence ID" value="XM_018095525.2"/>
</dbReference>
<accession>A0A6I8RF06</accession>
<dbReference type="OrthoDB" id="8943940at2759"/>
<proteinExistence type="inferred from homology"/>
<dbReference type="Gene3D" id="3.30.870.10">
    <property type="entry name" value="Endonuclease Chain A"/>
    <property type="match status" value="1"/>
</dbReference>
<dbReference type="RefSeq" id="XP_004916390.2">
    <property type="nucleotide sequence ID" value="XM_004916333.4"/>
</dbReference>
<evidence type="ECO:0000256" key="4">
    <source>
        <dbReference type="SAM" id="MobiDB-lite"/>
    </source>
</evidence>
<protein>
    <submittedName>
        <fullName evidence="6">Family with sequence similarity 83 member E</fullName>
    </submittedName>
    <submittedName>
        <fullName evidence="8 9">Protein FAM83E</fullName>
    </submittedName>
</protein>
<dbReference type="SUPFAM" id="SSF56024">
    <property type="entry name" value="Phospholipase D/nuclease"/>
    <property type="match status" value="1"/>
</dbReference>
<dbReference type="PANTHER" id="PTHR16181">
    <property type="entry name" value="PROTEIN FAM83A-RELATED"/>
    <property type="match status" value="1"/>
</dbReference>
<dbReference type="Pfam" id="PF07894">
    <property type="entry name" value="SACK1"/>
    <property type="match status" value="1"/>
</dbReference>
<evidence type="ECO:0000313" key="7">
    <source>
        <dbReference type="Proteomes" id="UP000008143"/>
    </source>
</evidence>
<name>A0A6I8RF06_XENTR</name>
<dbReference type="OMA" id="GASNNWF"/>
<dbReference type="AlphaFoldDB" id="A0A6I8RF06"/>
<dbReference type="GO" id="GO:0019901">
    <property type="term" value="F:protein kinase binding"/>
    <property type="evidence" value="ECO:0000318"/>
    <property type="project" value="GO_Central"/>
</dbReference>